<dbReference type="Pfam" id="PF04258">
    <property type="entry name" value="Peptidase_A22B"/>
    <property type="match status" value="1"/>
</dbReference>
<feature type="chain" id="PRO_5034343452" evidence="10">
    <location>
        <begin position="21"/>
        <end position="495"/>
    </location>
</feature>
<sequence>MAAMSPLIVIALCLCKQVIADMAFLHAEPSGKEYCIQYNPEWARLPRELAKAGRWPVQDLGPATLCGAWDVPEEGLAGALVLANRGNCSFFQKAWLAHQHGATALLVVSRLPLLAPRGNSSQYEEVGIPVALMRLEDAQEMRQNMSLNLRASLFAPPESIVDYNLLLLFLVAVLTVSMAGVFSRPPPITPLTAASILEEDMRDRALKISTVTIGVFVVTSCLMLLLLYYLYDYVVYVIIAVFCISSAFSLYHCLCPLLSCIPYGRCKLSPCPLPGFRSPVEVRRLILAIACAALVAVWVVFRNEDSWAWILQDLLCAAFCLCLLLVLHMPSFKACTLLFCCLFLYDIFFVFITPFITRGGESIMVEVATGPSTAVTREKLPMVIKAPRLSPTSLAVCERPFSLIGLGDILVPGLLVTYCRRFDLYIGPTSIPMYFPCCILAYSLGLFFSLLALVLTQQGQPALLYLVPWHVAHLHHTSCSAQTHAHVLEWAWQPA</sequence>
<keyword evidence="6" id="KW-0378">Hydrolase</keyword>
<dbReference type="InterPro" id="IPR006639">
    <property type="entry name" value="Preselin/SPP"/>
</dbReference>
<reference evidence="12" key="1">
    <citation type="submission" date="2025-08" db="UniProtKB">
        <authorList>
            <consortium name="Ensembl"/>
        </authorList>
    </citation>
    <scope>IDENTIFICATION</scope>
</reference>
<dbReference type="GeneTree" id="ENSGT00940000158753"/>
<feature type="transmembrane region" description="Helical" evidence="9">
    <location>
        <begin position="282"/>
        <end position="301"/>
    </location>
</feature>
<dbReference type="GO" id="GO:0098554">
    <property type="term" value="C:cytoplasmic side of endoplasmic reticulum membrane"/>
    <property type="evidence" value="ECO:0007669"/>
    <property type="project" value="TreeGrafter"/>
</dbReference>
<dbReference type="AlphaFoldDB" id="A0A8C4R724"/>
<feature type="domain" description="PA" evidence="11">
    <location>
        <begin position="63"/>
        <end position="140"/>
    </location>
</feature>
<accession>A0A8C4R724</accession>
<evidence type="ECO:0000256" key="9">
    <source>
        <dbReference type="SAM" id="Phobius"/>
    </source>
</evidence>
<feature type="transmembrane region" description="Helical" evidence="9">
    <location>
        <begin position="431"/>
        <end position="455"/>
    </location>
</feature>
<dbReference type="OMA" id="HDLWNYG"/>
<comment type="similarity">
    <text evidence="3">Belongs to the peptidase A22B family.</text>
</comment>
<dbReference type="GO" id="GO:0042500">
    <property type="term" value="F:aspartic endopeptidase activity, intramembrane cleaving"/>
    <property type="evidence" value="ECO:0007669"/>
    <property type="project" value="InterPro"/>
</dbReference>
<keyword evidence="5" id="KW-0967">Endosome</keyword>
<evidence type="ECO:0000256" key="8">
    <source>
        <dbReference type="ARBA" id="ARBA00023136"/>
    </source>
</evidence>
<keyword evidence="13" id="KW-1185">Reference proteome</keyword>
<protein>
    <submittedName>
        <fullName evidence="12">Signal peptide peptidase-like 2</fullName>
    </submittedName>
</protein>
<comment type="subcellular location">
    <subcellularLocation>
        <location evidence="1">Endosome membrane</location>
        <topology evidence="1">Multi-pass membrane protein</topology>
    </subcellularLocation>
    <subcellularLocation>
        <location evidence="2">Membrane</location>
        <topology evidence="2">Multi-pass membrane protein</topology>
        <orientation evidence="2">Lumenal side</orientation>
    </subcellularLocation>
</comment>
<keyword evidence="7 9" id="KW-1133">Transmembrane helix</keyword>
<evidence type="ECO:0000256" key="5">
    <source>
        <dbReference type="ARBA" id="ARBA00022753"/>
    </source>
</evidence>
<feature type="transmembrane region" description="Helical" evidence="9">
    <location>
        <begin position="211"/>
        <end position="231"/>
    </location>
</feature>
<dbReference type="GO" id="GO:0030660">
    <property type="term" value="C:Golgi-associated vesicle membrane"/>
    <property type="evidence" value="ECO:0007669"/>
    <property type="project" value="TreeGrafter"/>
</dbReference>
<dbReference type="Gene3D" id="3.50.30.30">
    <property type="match status" value="1"/>
</dbReference>
<dbReference type="Pfam" id="PF02225">
    <property type="entry name" value="PA"/>
    <property type="match status" value="1"/>
</dbReference>
<evidence type="ECO:0000313" key="12">
    <source>
        <dbReference type="Ensembl" id="ENSEBUP00000026175.1"/>
    </source>
</evidence>
<dbReference type="InterPro" id="IPR007369">
    <property type="entry name" value="Peptidase_A22B_SPP"/>
</dbReference>
<feature type="transmembrane region" description="Helical" evidence="9">
    <location>
        <begin position="237"/>
        <end position="261"/>
    </location>
</feature>
<dbReference type="GO" id="GO:0098553">
    <property type="term" value="C:lumenal side of endoplasmic reticulum membrane"/>
    <property type="evidence" value="ECO:0007669"/>
    <property type="project" value="TreeGrafter"/>
</dbReference>
<name>A0A8C4R724_EPTBU</name>
<evidence type="ECO:0000313" key="13">
    <source>
        <dbReference type="Proteomes" id="UP000694388"/>
    </source>
</evidence>
<dbReference type="GO" id="GO:0005765">
    <property type="term" value="C:lysosomal membrane"/>
    <property type="evidence" value="ECO:0007669"/>
    <property type="project" value="TreeGrafter"/>
</dbReference>
<organism evidence="12 13">
    <name type="scientific">Eptatretus burgeri</name>
    <name type="common">Inshore hagfish</name>
    <dbReference type="NCBI Taxonomy" id="7764"/>
    <lineage>
        <taxon>Eukaryota</taxon>
        <taxon>Metazoa</taxon>
        <taxon>Chordata</taxon>
        <taxon>Craniata</taxon>
        <taxon>Vertebrata</taxon>
        <taxon>Cyclostomata</taxon>
        <taxon>Myxini</taxon>
        <taxon>Myxiniformes</taxon>
        <taxon>Myxinidae</taxon>
        <taxon>Eptatretinae</taxon>
        <taxon>Eptatretus</taxon>
    </lineage>
</organism>
<keyword evidence="8 9" id="KW-0472">Membrane</keyword>
<dbReference type="PANTHER" id="PTHR12174">
    <property type="entry name" value="SIGNAL PEPTIDE PEPTIDASE"/>
    <property type="match status" value="1"/>
</dbReference>
<feature type="transmembrane region" description="Helical" evidence="9">
    <location>
        <begin position="163"/>
        <end position="182"/>
    </location>
</feature>
<feature type="transmembrane region" description="Helical" evidence="9">
    <location>
        <begin position="307"/>
        <end position="327"/>
    </location>
</feature>
<keyword evidence="4 9" id="KW-0812">Transmembrane</keyword>
<dbReference type="SMART" id="SM00730">
    <property type="entry name" value="PSN"/>
    <property type="match status" value="1"/>
</dbReference>
<dbReference type="InterPro" id="IPR046450">
    <property type="entry name" value="PA_dom_sf"/>
</dbReference>
<dbReference type="Proteomes" id="UP000694388">
    <property type="component" value="Unplaced"/>
</dbReference>
<dbReference type="GO" id="GO:0010008">
    <property type="term" value="C:endosome membrane"/>
    <property type="evidence" value="ECO:0007669"/>
    <property type="project" value="UniProtKB-SubCell"/>
</dbReference>
<evidence type="ECO:0000256" key="6">
    <source>
        <dbReference type="ARBA" id="ARBA00022801"/>
    </source>
</evidence>
<dbReference type="InterPro" id="IPR003137">
    <property type="entry name" value="PA_domain"/>
</dbReference>
<evidence type="ECO:0000256" key="7">
    <source>
        <dbReference type="ARBA" id="ARBA00022989"/>
    </source>
</evidence>
<dbReference type="GO" id="GO:0033619">
    <property type="term" value="P:membrane protein proteolysis"/>
    <property type="evidence" value="ECO:0007669"/>
    <property type="project" value="TreeGrafter"/>
</dbReference>
<keyword evidence="10" id="KW-0732">Signal</keyword>
<dbReference type="SUPFAM" id="SSF52025">
    <property type="entry name" value="PA domain"/>
    <property type="match status" value="1"/>
</dbReference>
<evidence type="ECO:0000256" key="3">
    <source>
        <dbReference type="ARBA" id="ARBA00006859"/>
    </source>
</evidence>
<feature type="signal peptide" evidence="10">
    <location>
        <begin position="1"/>
        <end position="20"/>
    </location>
</feature>
<dbReference type="Ensembl" id="ENSEBUT00000026751.1">
    <property type="protein sequence ID" value="ENSEBUP00000026175.1"/>
    <property type="gene ID" value="ENSEBUG00000016125.1"/>
</dbReference>
<reference evidence="12" key="2">
    <citation type="submission" date="2025-09" db="UniProtKB">
        <authorList>
            <consortium name="Ensembl"/>
        </authorList>
    </citation>
    <scope>IDENTIFICATION</scope>
</reference>
<evidence type="ECO:0000256" key="10">
    <source>
        <dbReference type="SAM" id="SignalP"/>
    </source>
</evidence>
<evidence type="ECO:0000259" key="11">
    <source>
        <dbReference type="Pfam" id="PF02225"/>
    </source>
</evidence>
<evidence type="ECO:0000256" key="2">
    <source>
        <dbReference type="ARBA" id="ARBA00004366"/>
    </source>
</evidence>
<evidence type="ECO:0000256" key="4">
    <source>
        <dbReference type="ARBA" id="ARBA00022692"/>
    </source>
</evidence>
<feature type="transmembrane region" description="Helical" evidence="9">
    <location>
        <begin position="334"/>
        <end position="356"/>
    </location>
</feature>
<dbReference type="PANTHER" id="PTHR12174:SF103">
    <property type="entry name" value="INTRAMEMBRANE PROTEASE (IMPAS) FAMILY"/>
    <property type="match status" value="1"/>
</dbReference>
<proteinExistence type="inferred from homology"/>
<evidence type="ECO:0000256" key="1">
    <source>
        <dbReference type="ARBA" id="ARBA00004337"/>
    </source>
</evidence>